<dbReference type="GO" id="GO:0003677">
    <property type="term" value="F:DNA binding"/>
    <property type="evidence" value="ECO:0007669"/>
    <property type="project" value="UniProtKB-KW"/>
</dbReference>
<feature type="region of interest" description="Disordered" evidence="6">
    <location>
        <begin position="710"/>
        <end position="730"/>
    </location>
</feature>
<keyword evidence="2" id="KW-0805">Transcription regulation</keyword>
<feature type="compositionally biased region" description="Basic and acidic residues" evidence="6">
    <location>
        <begin position="760"/>
        <end position="770"/>
    </location>
</feature>
<dbReference type="GO" id="GO:0005634">
    <property type="term" value="C:nucleus"/>
    <property type="evidence" value="ECO:0007669"/>
    <property type="project" value="UniProtKB-SubCell"/>
</dbReference>
<comment type="caution">
    <text evidence="8">The sequence shown here is derived from an EMBL/GenBank/DDBJ whole genome shotgun (WGS) entry which is preliminary data.</text>
</comment>
<keyword evidence="9" id="KW-1185">Reference proteome</keyword>
<dbReference type="AlphaFoldDB" id="A0ABD1NJG8"/>
<feature type="region of interest" description="Disordered" evidence="6">
    <location>
        <begin position="759"/>
        <end position="788"/>
    </location>
</feature>
<feature type="region of interest" description="Disordered" evidence="6">
    <location>
        <begin position="893"/>
        <end position="920"/>
    </location>
</feature>
<evidence type="ECO:0000313" key="9">
    <source>
        <dbReference type="Proteomes" id="UP001603857"/>
    </source>
</evidence>
<feature type="compositionally biased region" description="Basic and acidic residues" evidence="6">
    <location>
        <begin position="27"/>
        <end position="37"/>
    </location>
</feature>
<dbReference type="SUPFAM" id="SSF54171">
    <property type="entry name" value="DNA-binding domain"/>
    <property type="match status" value="2"/>
</dbReference>
<dbReference type="PANTHER" id="PTHR34067:SF20">
    <property type="entry name" value="OS08G0206700 PROTEIN"/>
    <property type="match status" value="1"/>
</dbReference>
<feature type="compositionally biased region" description="Low complexity" evidence="6">
    <location>
        <begin position="908"/>
        <end position="920"/>
    </location>
</feature>
<evidence type="ECO:0000259" key="7">
    <source>
        <dbReference type="PROSITE" id="PS50982"/>
    </source>
</evidence>
<keyword evidence="4" id="KW-0804">Transcription</keyword>
<feature type="region of interest" description="Disordered" evidence="6">
    <location>
        <begin position="394"/>
        <end position="419"/>
    </location>
</feature>
<feature type="region of interest" description="Disordered" evidence="6">
    <location>
        <begin position="1"/>
        <end position="43"/>
    </location>
</feature>
<feature type="region of interest" description="Disordered" evidence="6">
    <location>
        <begin position="522"/>
        <end position="567"/>
    </location>
</feature>
<name>A0ABD1NJG8_9FABA</name>
<evidence type="ECO:0000256" key="1">
    <source>
        <dbReference type="ARBA" id="ARBA00004123"/>
    </source>
</evidence>
<keyword evidence="3" id="KW-0238">DNA-binding</keyword>
<dbReference type="InterPro" id="IPR038945">
    <property type="entry name" value="MBD13-like"/>
</dbReference>
<gene>
    <name evidence="8" type="ORF">Fmac_002061</name>
</gene>
<sequence>MGKPQDEKSDATNRQTRSSTKYNSKQTVEKSNEHPEWLPDGWNVDFRTRKSGANMGSGYKCYINPSGHKFYSKPEVLRYLETVNSNNHTSNKEEICKSNDAAEKSTVKDLPPRQITEIKIRKGSSGNGMDSDVVAKSSGEDLPPGWITEVKVRKGGNGNRKDLFYVDPASGYVFRSKKDALRYLKSGDISTCVLNPFKRHIQDEDKITPSSSGKKQKVKQSATKRQLFVDANDPKVAQVVTDSSEMMVAPVFLGEPLIKNQSLANAASHSSEMKRTSDPDDEQEKNRVVNVLEHASKKNRVNRSLSETKESNVIHRFSRRLSGAEPDQLTNVDNKQTLQVPKKNLRNGRSDLATDLTNKSFQQLNAKKSSNKKEQQIICRASKRLAGFEPELNGSISNEIAPEHKSKKSKGKATATFQQSDDRNIMELADHASINGESSNKVKRIPETRPIVGNQLKKFDDEEMNNDEKSELEQSLAFHYSWSDPCLEFAIQTVTNALPVEDSVGNLSATISETDKFPKNKLVKSITGSSNDKNPSVNSKKSKNKKDLTMPRRLSKRLAGNEPEIPPTQKAIEYATRELCNEKPAATTSLINGVSGHLHAREESELIVQESDRLKTLCGESSSKSEKSYDTQTVPNAQLQRLDAANADREKSDSQFPSPFGDSWSDPCLEFAIKTLTGSVPIDASAAADILPVMTFDINRPPNEELLESMEQNTDEEARDNSNQSHTKKEFDTVCQPLKQDLNQPELTTYSTFFGNDPKFAPRESYKDEDSITWNSNGRESQRTEAGNGRLIDINKTLFEEEPSEGESIAEKPQPETINLDNSEREFCVPFMDSWSDPCLEFAFKTLTGTIPVEENIAIQGGFHEPANRHDQRDGGLTVQDFGFSSISPSHRGFSFHNNIGEDSKPGQQSSTSSSFLSQEKQSMHGFLGVAPQEQYFQYGNNFQKR</sequence>
<dbReference type="Pfam" id="PF01429">
    <property type="entry name" value="MBD"/>
    <property type="match status" value="2"/>
</dbReference>
<dbReference type="PROSITE" id="PS50982">
    <property type="entry name" value="MBD"/>
    <property type="match status" value="2"/>
</dbReference>
<comment type="subcellular location">
    <subcellularLocation>
        <location evidence="1">Nucleus</location>
    </subcellularLocation>
</comment>
<dbReference type="EMBL" id="JBGMDY010000001">
    <property type="protein sequence ID" value="KAL2348061.1"/>
    <property type="molecule type" value="Genomic_DNA"/>
</dbReference>
<feature type="domain" description="MBD" evidence="7">
    <location>
        <begin position="28"/>
        <end position="106"/>
    </location>
</feature>
<evidence type="ECO:0000256" key="2">
    <source>
        <dbReference type="ARBA" id="ARBA00023015"/>
    </source>
</evidence>
<dbReference type="InterPro" id="IPR001739">
    <property type="entry name" value="Methyl_CpG_DNA-bd"/>
</dbReference>
<evidence type="ECO:0000256" key="5">
    <source>
        <dbReference type="ARBA" id="ARBA00023242"/>
    </source>
</evidence>
<reference evidence="8 9" key="1">
    <citation type="submission" date="2024-08" db="EMBL/GenBank/DDBJ databases">
        <title>Insights into the chromosomal genome structure of Flemingia macrophylla.</title>
        <authorList>
            <person name="Ding Y."/>
            <person name="Zhao Y."/>
            <person name="Bi W."/>
            <person name="Wu M."/>
            <person name="Zhao G."/>
            <person name="Gong Y."/>
            <person name="Li W."/>
            <person name="Zhang P."/>
        </authorList>
    </citation>
    <scope>NUCLEOTIDE SEQUENCE [LARGE SCALE GENOMIC DNA]</scope>
    <source>
        <strain evidence="8">DYQJB</strain>
        <tissue evidence="8">Leaf</tissue>
    </source>
</reference>
<keyword evidence="5" id="KW-0539">Nucleus</keyword>
<evidence type="ECO:0000313" key="8">
    <source>
        <dbReference type="EMBL" id="KAL2348061.1"/>
    </source>
</evidence>
<feature type="domain" description="MBD" evidence="7">
    <location>
        <begin position="132"/>
        <end position="204"/>
    </location>
</feature>
<accession>A0ABD1NJG8</accession>
<evidence type="ECO:0000256" key="6">
    <source>
        <dbReference type="SAM" id="MobiDB-lite"/>
    </source>
</evidence>
<feature type="region of interest" description="Disordered" evidence="6">
    <location>
        <begin position="263"/>
        <end position="285"/>
    </location>
</feature>
<evidence type="ECO:0000256" key="3">
    <source>
        <dbReference type="ARBA" id="ARBA00023125"/>
    </source>
</evidence>
<dbReference type="InterPro" id="IPR016177">
    <property type="entry name" value="DNA-bd_dom_sf"/>
</dbReference>
<proteinExistence type="predicted"/>
<feature type="compositionally biased region" description="Polar residues" evidence="6">
    <location>
        <begin position="12"/>
        <end position="26"/>
    </location>
</feature>
<dbReference type="PANTHER" id="PTHR34067">
    <property type="entry name" value="OS04G0193200 PROTEIN"/>
    <property type="match status" value="1"/>
</dbReference>
<protein>
    <recommendedName>
        <fullName evidence="7">MBD domain-containing protein</fullName>
    </recommendedName>
</protein>
<organism evidence="8 9">
    <name type="scientific">Flemingia macrophylla</name>
    <dbReference type="NCBI Taxonomy" id="520843"/>
    <lineage>
        <taxon>Eukaryota</taxon>
        <taxon>Viridiplantae</taxon>
        <taxon>Streptophyta</taxon>
        <taxon>Embryophyta</taxon>
        <taxon>Tracheophyta</taxon>
        <taxon>Spermatophyta</taxon>
        <taxon>Magnoliopsida</taxon>
        <taxon>eudicotyledons</taxon>
        <taxon>Gunneridae</taxon>
        <taxon>Pentapetalae</taxon>
        <taxon>rosids</taxon>
        <taxon>fabids</taxon>
        <taxon>Fabales</taxon>
        <taxon>Fabaceae</taxon>
        <taxon>Papilionoideae</taxon>
        <taxon>50 kb inversion clade</taxon>
        <taxon>NPAAA clade</taxon>
        <taxon>indigoferoid/millettioid clade</taxon>
        <taxon>Phaseoleae</taxon>
        <taxon>Flemingia</taxon>
    </lineage>
</organism>
<dbReference type="Proteomes" id="UP001603857">
    <property type="component" value="Unassembled WGS sequence"/>
</dbReference>
<feature type="compositionally biased region" description="Basic and acidic residues" evidence="6">
    <location>
        <begin position="1"/>
        <end position="11"/>
    </location>
</feature>
<feature type="region of interest" description="Disordered" evidence="6">
    <location>
        <begin position="203"/>
        <end position="225"/>
    </location>
</feature>
<feature type="compositionally biased region" description="Low complexity" evidence="6">
    <location>
        <begin position="529"/>
        <end position="539"/>
    </location>
</feature>
<evidence type="ECO:0000256" key="4">
    <source>
        <dbReference type="ARBA" id="ARBA00023163"/>
    </source>
</evidence>
<dbReference type="Gene3D" id="3.30.890.10">
    <property type="entry name" value="Methyl-cpg-binding Protein 2, Chain A"/>
    <property type="match status" value="2"/>
</dbReference>